<dbReference type="AlphaFoldDB" id="A0A2J6SI45"/>
<dbReference type="PANTHER" id="PTHR45458:SF1">
    <property type="entry name" value="SHORT CHAIN DEHYDROGENASE"/>
    <property type="match status" value="1"/>
</dbReference>
<dbReference type="Gene3D" id="3.40.50.720">
    <property type="entry name" value="NAD(P)-binding Rossmann-like Domain"/>
    <property type="match status" value="1"/>
</dbReference>
<dbReference type="GeneID" id="36590056"/>
<dbReference type="Proteomes" id="UP000235371">
    <property type="component" value="Unassembled WGS sequence"/>
</dbReference>
<proteinExistence type="predicted"/>
<protein>
    <submittedName>
        <fullName evidence="1">NAD(P)-binding protein</fullName>
    </submittedName>
</protein>
<dbReference type="SUPFAM" id="SSF51735">
    <property type="entry name" value="NAD(P)-binding Rossmann-fold domains"/>
    <property type="match status" value="1"/>
</dbReference>
<dbReference type="InterPro" id="IPR002347">
    <property type="entry name" value="SDR_fam"/>
</dbReference>
<dbReference type="InParanoid" id="A0A2J6SI45"/>
<feature type="non-terminal residue" evidence="1">
    <location>
        <position position="212"/>
    </location>
</feature>
<accession>A0A2J6SI45</accession>
<dbReference type="InterPro" id="IPR036291">
    <property type="entry name" value="NAD(P)-bd_dom_sf"/>
</dbReference>
<evidence type="ECO:0000313" key="1">
    <source>
        <dbReference type="EMBL" id="PMD50429.1"/>
    </source>
</evidence>
<dbReference type="OrthoDB" id="9876299at2759"/>
<reference evidence="1 2" key="1">
    <citation type="submission" date="2016-04" db="EMBL/GenBank/DDBJ databases">
        <title>A degradative enzymes factory behind the ericoid mycorrhizal symbiosis.</title>
        <authorList>
            <consortium name="DOE Joint Genome Institute"/>
            <person name="Martino E."/>
            <person name="Morin E."/>
            <person name="Grelet G."/>
            <person name="Kuo A."/>
            <person name="Kohler A."/>
            <person name="Daghino S."/>
            <person name="Barry K."/>
            <person name="Choi C."/>
            <person name="Cichocki N."/>
            <person name="Clum A."/>
            <person name="Copeland A."/>
            <person name="Hainaut M."/>
            <person name="Haridas S."/>
            <person name="Labutti K."/>
            <person name="Lindquist E."/>
            <person name="Lipzen A."/>
            <person name="Khouja H.-R."/>
            <person name="Murat C."/>
            <person name="Ohm R."/>
            <person name="Olson A."/>
            <person name="Spatafora J."/>
            <person name="Veneault-Fourrey C."/>
            <person name="Henrissat B."/>
            <person name="Grigoriev I."/>
            <person name="Martin F."/>
            <person name="Perotto S."/>
        </authorList>
    </citation>
    <scope>NUCLEOTIDE SEQUENCE [LARGE SCALE GENOMIC DNA]</scope>
    <source>
        <strain evidence="1 2">E</strain>
    </source>
</reference>
<dbReference type="RefSeq" id="XP_024727333.1">
    <property type="nucleotide sequence ID" value="XM_024881979.1"/>
</dbReference>
<keyword evidence="2" id="KW-1185">Reference proteome</keyword>
<evidence type="ECO:0000313" key="2">
    <source>
        <dbReference type="Proteomes" id="UP000235371"/>
    </source>
</evidence>
<name>A0A2J6SI45_9HELO</name>
<dbReference type="Pfam" id="PF00106">
    <property type="entry name" value="adh_short"/>
    <property type="match status" value="1"/>
</dbReference>
<dbReference type="PANTHER" id="PTHR45458">
    <property type="entry name" value="SHORT-CHAIN DEHYDROGENASE/REDUCTASE SDR"/>
    <property type="match status" value="1"/>
</dbReference>
<organism evidence="1 2">
    <name type="scientific">Hyaloscypha bicolor E</name>
    <dbReference type="NCBI Taxonomy" id="1095630"/>
    <lineage>
        <taxon>Eukaryota</taxon>
        <taxon>Fungi</taxon>
        <taxon>Dikarya</taxon>
        <taxon>Ascomycota</taxon>
        <taxon>Pezizomycotina</taxon>
        <taxon>Leotiomycetes</taxon>
        <taxon>Helotiales</taxon>
        <taxon>Hyaloscyphaceae</taxon>
        <taxon>Hyaloscypha</taxon>
        <taxon>Hyaloscypha bicolor</taxon>
    </lineage>
</organism>
<dbReference type="InterPro" id="IPR052184">
    <property type="entry name" value="SDR_enzymes"/>
</dbReference>
<dbReference type="GO" id="GO:0016616">
    <property type="term" value="F:oxidoreductase activity, acting on the CH-OH group of donors, NAD or NADP as acceptor"/>
    <property type="evidence" value="ECO:0007669"/>
    <property type="project" value="TreeGrafter"/>
</dbReference>
<dbReference type="EMBL" id="KZ613913">
    <property type="protein sequence ID" value="PMD50429.1"/>
    <property type="molecule type" value="Genomic_DNA"/>
</dbReference>
<gene>
    <name evidence="1" type="ORF">K444DRAFT_621811</name>
</gene>
<sequence>MRQTWLVVGASRGIGLEFVSQLLHRGDTVIATARAPPPSKTTAPPPSQYGNASQLWSLTGTPNGHNLKILECDVSNEESIKSFTEQVRKLGRKGGVLEKGVIDVVVLNAGVLIYPNRISEITFETFSHHLQTNTIGPLLTAQHLLSLSSPPSPASSTTPLSPTWGPSTPLSIRTLVFISSDSGSTTNFRAFEDGFGAYAASKAALNQGLRHL</sequence>